<accession>A0A9W8FYJ6</accession>
<evidence type="ECO:0000259" key="4">
    <source>
        <dbReference type="Pfam" id="PF00149"/>
    </source>
</evidence>
<comment type="caution">
    <text evidence="5">The sequence shown here is derived from an EMBL/GenBank/DDBJ whole genome shotgun (WGS) entry which is preliminary data.</text>
</comment>
<dbReference type="AlphaFoldDB" id="A0A9W8FYJ6"/>
<proteinExistence type="predicted"/>
<keyword evidence="1 5" id="KW-0378">Hydrolase</keyword>
<dbReference type="GO" id="GO:0000298">
    <property type="term" value="F:endopolyphosphatase activity"/>
    <property type="evidence" value="ECO:0007669"/>
    <property type="project" value="UniProtKB-EC"/>
</dbReference>
<dbReference type="PANTHER" id="PTHR10340:SF55">
    <property type="entry name" value="ENDOPOLYPHOSPHATASE"/>
    <property type="match status" value="1"/>
</dbReference>
<dbReference type="SUPFAM" id="SSF56300">
    <property type="entry name" value="Metallo-dependent phosphatases"/>
    <property type="match status" value="1"/>
</dbReference>
<keyword evidence="2" id="KW-0325">Glycoprotein</keyword>
<feature type="compositionally biased region" description="Polar residues" evidence="3">
    <location>
        <begin position="11"/>
        <end position="20"/>
    </location>
</feature>
<dbReference type="GO" id="GO:0006798">
    <property type="term" value="P:polyphosphate catabolic process"/>
    <property type="evidence" value="ECO:0007669"/>
    <property type="project" value="TreeGrafter"/>
</dbReference>
<evidence type="ECO:0000256" key="2">
    <source>
        <dbReference type="ARBA" id="ARBA00023180"/>
    </source>
</evidence>
<reference evidence="5" key="1">
    <citation type="submission" date="2022-07" db="EMBL/GenBank/DDBJ databases">
        <title>Phylogenomic reconstructions and comparative analyses of Kickxellomycotina fungi.</title>
        <authorList>
            <person name="Reynolds N.K."/>
            <person name="Stajich J.E."/>
            <person name="Barry K."/>
            <person name="Grigoriev I.V."/>
            <person name="Crous P."/>
            <person name="Smith M.E."/>
        </authorList>
    </citation>
    <scope>NUCLEOTIDE SEQUENCE</scope>
    <source>
        <strain evidence="5">NRRL 3115</strain>
    </source>
</reference>
<feature type="domain" description="Calcineurin-like phosphoesterase" evidence="4">
    <location>
        <begin position="63"/>
        <end position="333"/>
    </location>
</feature>
<dbReference type="Proteomes" id="UP001151518">
    <property type="component" value="Unassembled WGS sequence"/>
</dbReference>
<dbReference type="EC" id="3.6.1.10" evidence="5"/>
<organism evidence="5 6">
    <name type="scientific">Coemansia spiralis</name>
    <dbReference type="NCBI Taxonomy" id="417178"/>
    <lineage>
        <taxon>Eukaryota</taxon>
        <taxon>Fungi</taxon>
        <taxon>Fungi incertae sedis</taxon>
        <taxon>Zoopagomycota</taxon>
        <taxon>Kickxellomycotina</taxon>
        <taxon>Kickxellomycetes</taxon>
        <taxon>Kickxellales</taxon>
        <taxon>Kickxellaceae</taxon>
        <taxon>Coemansia</taxon>
    </lineage>
</organism>
<evidence type="ECO:0000256" key="3">
    <source>
        <dbReference type="SAM" id="MobiDB-lite"/>
    </source>
</evidence>
<dbReference type="PANTHER" id="PTHR10340">
    <property type="entry name" value="SPHINGOMYELIN PHOSPHODIESTERASE"/>
    <property type="match status" value="1"/>
</dbReference>
<dbReference type="EMBL" id="JANBTW010000102">
    <property type="protein sequence ID" value="KAJ2671482.1"/>
    <property type="molecule type" value="Genomic_DNA"/>
</dbReference>
<dbReference type="InterPro" id="IPR004843">
    <property type="entry name" value="Calcineurin-like_PHP"/>
</dbReference>
<protein>
    <submittedName>
        <fullName evidence="5">Endopolyphosphatase</fullName>
        <ecNumber evidence="5">3.6.1.10</ecNumber>
    </submittedName>
</protein>
<dbReference type="OrthoDB" id="348678at2759"/>
<dbReference type="Pfam" id="PF00149">
    <property type="entry name" value="Metallophos"/>
    <property type="match status" value="1"/>
</dbReference>
<feature type="region of interest" description="Disordered" evidence="3">
    <location>
        <begin position="1"/>
        <end position="23"/>
    </location>
</feature>
<dbReference type="InterPro" id="IPR029052">
    <property type="entry name" value="Metallo-depent_PP-like"/>
</dbReference>
<name>A0A9W8FYJ6_9FUNG</name>
<dbReference type="GO" id="GO:0005615">
    <property type="term" value="C:extracellular space"/>
    <property type="evidence" value="ECO:0007669"/>
    <property type="project" value="TreeGrafter"/>
</dbReference>
<evidence type="ECO:0000256" key="1">
    <source>
        <dbReference type="ARBA" id="ARBA00022801"/>
    </source>
</evidence>
<sequence length="542" mass="61240">MDENTLLLPQYQGSDKQTTGSERRGRPCLWIAGALAATLLTLLLCTQLDRPAVHQLSSPAVGRFLHITDLHIDPHYTEGSTVYSQCHRKPPTNADDGHHSTGRFGIAGAKCDSPVPLINATFEYLSGWADQLDFVLWTGDSGRHDNDAEIPRTLDEIIEQNRMAASKMAAVFKVPVVPNIGNNDISPHNELPAPGHKRAREAYKRLAGAWGSLVPRDQLATFLHGGYFARDIVNFEGGGGLTALSLNTMYWYQANAKVGGCKARDSPGLEQLAWIRYQINRAKQRNRALVLIGHVAPTLSNYRPTCYHGYSRTVTQANSDRTVDVHAQLFGHSNVDVWAFVGQELEWDTEGSSGDRRLWWEREVDEESGRFGELIRTLWSAANETSLVAQREGRMWEDMEDDPVLPQALPSDFVETLLKEFEQVVNEPKKNAHLGVTTLSPSIIPKYVPAFRIFYYKKEEQTASSWARLPLGTLLDYDVYWADLPKLNKHSARGFFFQRLYRFSQVYQINDLSLDSYLEWAKKLLGSKKLRRRFRSLTCLDT</sequence>
<dbReference type="GO" id="GO:0000324">
    <property type="term" value="C:fungal-type vacuole"/>
    <property type="evidence" value="ECO:0007669"/>
    <property type="project" value="TreeGrafter"/>
</dbReference>
<evidence type="ECO:0000313" key="5">
    <source>
        <dbReference type="EMBL" id="KAJ2671482.1"/>
    </source>
</evidence>
<dbReference type="GO" id="GO:0004309">
    <property type="term" value="F:exopolyphosphatase activity"/>
    <property type="evidence" value="ECO:0007669"/>
    <property type="project" value="TreeGrafter"/>
</dbReference>
<evidence type="ECO:0000313" key="6">
    <source>
        <dbReference type="Proteomes" id="UP001151518"/>
    </source>
</evidence>
<dbReference type="GO" id="GO:0008081">
    <property type="term" value="F:phosphoric diester hydrolase activity"/>
    <property type="evidence" value="ECO:0007669"/>
    <property type="project" value="TreeGrafter"/>
</dbReference>
<gene>
    <name evidence="5" type="primary">PPN1</name>
    <name evidence="5" type="ORF">GGI25_005496</name>
</gene>
<dbReference type="Gene3D" id="3.60.21.10">
    <property type="match status" value="1"/>
</dbReference>